<dbReference type="InterPro" id="IPR000182">
    <property type="entry name" value="GNAT_dom"/>
</dbReference>
<evidence type="ECO:0000259" key="1">
    <source>
        <dbReference type="PROSITE" id="PS51186"/>
    </source>
</evidence>
<name>A0AAU1UM64_9ACTN</name>
<protein>
    <submittedName>
        <fullName evidence="2">GNAT family N-acetyltransferase</fullName>
    </submittedName>
</protein>
<gene>
    <name evidence="2" type="ORF">OHU69_49740</name>
</gene>
<dbReference type="PROSITE" id="PS51186">
    <property type="entry name" value="GNAT"/>
    <property type="match status" value="1"/>
</dbReference>
<sequence>MRPWFDVPTLKGSLVRLEALSLDHVEDLARAAEEDRSSYAFTLVPCAEQVVGYLEAQFDRVAQGLVPFTQIRQSDGRAVGCTAYWDPRYWPGGRDLRAVEIGFTWLGASAQGCGLNTEAKMLLMRYAFEDLGVARVDLKTDVRNKQSRKAIENLGATYEGVLRNWSMSWAPGEDGQLRNSAMYSVVSAEWSDVQAHLLKKLTIRHSASLQGM</sequence>
<dbReference type="Pfam" id="PF13302">
    <property type="entry name" value="Acetyltransf_3"/>
    <property type="match status" value="1"/>
</dbReference>
<dbReference type="AlphaFoldDB" id="A0AAU1UM64"/>
<dbReference type="EMBL" id="CP108195">
    <property type="protein sequence ID" value="WTS18342.1"/>
    <property type="molecule type" value="Genomic_DNA"/>
</dbReference>
<dbReference type="SUPFAM" id="SSF55729">
    <property type="entry name" value="Acyl-CoA N-acyltransferases (Nat)"/>
    <property type="match status" value="1"/>
</dbReference>
<dbReference type="PANTHER" id="PTHR43610:SF1">
    <property type="entry name" value="N-ACETYLTRANSFERASE DOMAIN-CONTAINING PROTEIN"/>
    <property type="match status" value="1"/>
</dbReference>
<accession>A0AAU1UM64</accession>
<dbReference type="InterPro" id="IPR016181">
    <property type="entry name" value="Acyl_CoA_acyltransferase"/>
</dbReference>
<dbReference type="Gene3D" id="3.40.630.30">
    <property type="match status" value="1"/>
</dbReference>
<dbReference type="GO" id="GO:0016747">
    <property type="term" value="F:acyltransferase activity, transferring groups other than amino-acyl groups"/>
    <property type="evidence" value="ECO:0007669"/>
    <property type="project" value="InterPro"/>
</dbReference>
<proteinExistence type="predicted"/>
<evidence type="ECO:0000313" key="2">
    <source>
        <dbReference type="EMBL" id="WTS18342.1"/>
    </source>
</evidence>
<feature type="domain" description="N-acetyltransferase" evidence="1">
    <location>
        <begin position="15"/>
        <end position="189"/>
    </location>
</feature>
<dbReference type="PANTHER" id="PTHR43610">
    <property type="entry name" value="BLL6696 PROTEIN"/>
    <property type="match status" value="1"/>
</dbReference>
<organism evidence="2">
    <name type="scientific">Streptomyces sp. NBC_00119</name>
    <dbReference type="NCBI Taxonomy" id="2975659"/>
    <lineage>
        <taxon>Bacteria</taxon>
        <taxon>Bacillati</taxon>
        <taxon>Actinomycetota</taxon>
        <taxon>Actinomycetes</taxon>
        <taxon>Kitasatosporales</taxon>
        <taxon>Streptomycetaceae</taxon>
        <taxon>Streptomyces</taxon>
    </lineage>
</organism>
<reference evidence="2" key="1">
    <citation type="submission" date="2022-10" db="EMBL/GenBank/DDBJ databases">
        <title>The complete genomes of actinobacterial strains from the NBC collection.</title>
        <authorList>
            <person name="Joergensen T.S."/>
            <person name="Alvarez Arevalo M."/>
            <person name="Sterndorff E.B."/>
            <person name="Faurdal D."/>
            <person name="Vuksanovic O."/>
            <person name="Mourched A.-S."/>
            <person name="Charusanti P."/>
            <person name="Shaw S."/>
            <person name="Blin K."/>
            <person name="Weber T."/>
        </authorList>
    </citation>
    <scope>NUCLEOTIDE SEQUENCE</scope>
    <source>
        <strain evidence="2">NBC_00119</strain>
    </source>
</reference>